<keyword evidence="3" id="KW-0812">Transmembrane</keyword>
<comment type="similarity">
    <text evidence="1">Belongs to the LytR/CpsA/Psr (LCP) family.</text>
</comment>
<accession>A0A3A9YML8</accession>
<dbReference type="InterPro" id="IPR050922">
    <property type="entry name" value="LytR/CpsA/Psr_CW_biosynth"/>
</dbReference>
<dbReference type="EMBL" id="RBAL01000025">
    <property type="protein sequence ID" value="RKN37402.1"/>
    <property type="molecule type" value="Genomic_DNA"/>
</dbReference>
<comment type="caution">
    <text evidence="5">The sequence shown here is derived from an EMBL/GenBank/DDBJ whole genome shotgun (WGS) entry which is preliminary data.</text>
</comment>
<keyword evidence="3" id="KW-0472">Membrane</keyword>
<gene>
    <name evidence="5" type="ORF">D7294_28100</name>
</gene>
<evidence type="ECO:0000259" key="4">
    <source>
        <dbReference type="Pfam" id="PF03816"/>
    </source>
</evidence>
<dbReference type="InterPro" id="IPR004474">
    <property type="entry name" value="LytR_CpsA_psr"/>
</dbReference>
<feature type="transmembrane region" description="Helical" evidence="3">
    <location>
        <begin position="118"/>
        <end position="140"/>
    </location>
</feature>
<evidence type="ECO:0000256" key="3">
    <source>
        <dbReference type="SAM" id="Phobius"/>
    </source>
</evidence>
<evidence type="ECO:0000256" key="2">
    <source>
        <dbReference type="SAM" id="MobiDB-lite"/>
    </source>
</evidence>
<organism evidence="5 6">
    <name type="scientific">Streptomyces hoynatensis</name>
    <dbReference type="NCBI Taxonomy" id="1141874"/>
    <lineage>
        <taxon>Bacteria</taxon>
        <taxon>Bacillati</taxon>
        <taxon>Actinomycetota</taxon>
        <taxon>Actinomycetes</taxon>
        <taxon>Kitasatosporales</taxon>
        <taxon>Streptomycetaceae</taxon>
        <taxon>Streptomyces</taxon>
    </lineage>
</organism>
<dbReference type="RefSeq" id="WP_120684615.1">
    <property type="nucleotide sequence ID" value="NZ_RBAL01000025.1"/>
</dbReference>
<dbReference type="PANTHER" id="PTHR33392:SF6">
    <property type="entry name" value="POLYISOPRENYL-TEICHOIC ACID--PEPTIDOGLYCAN TEICHOIC ACID TRANSFERASE TAGU"/>
    <property type="match status" value="1"/>
</dbReference>
<dbReference type="NCBIfam" id="TIGR00350">
    <property type="entry name" value="lytR_cpsA_psr"/>
    <property type="match status" value="1"/>
</dbReference>
<feature type="region of interest" description="Disordered" evidence="2">
    <location>
        <begin position="1"/>
        <end position="112"/>
    </location>
</feature>
<name>A0A3A9YML8_9ACTN</name>
<feature type="compositionally biased region" description="Gly residues" evidence="2">
    <location>
        <begin position="57"/>
        <end position="67"/>
    </location>
</feature>
<protein>
    <submittedName>
        <fullName evidence="5">LytR family transcriptional regulator</fullName>
    </submittedName>
</protein>
<evidence type="ECO:0000256" key="1">
    <source>
        <dbReference type="ARBA" id="ARBA00006068"/>
    </source>
</evidence>
<keyword evidence="6" id="KW-1185">Reference proteome</keyword>
<dbReference type="PANTHER" id="PTHR33392">
    <property type="entry name" value="POLYISOPRENYL-TEICHOIC ACID--PEPTIDOGLYCAN TEICHOIC ACID TRANSFERASE TAGU"/>
    <property type="match status" value="1"/>
</dbReference>
<dbReference type="Pfam" id="PF03816">
    <property type="entry name" value="LytR_cpsA_psr"/>
    <property type="match status" value="1"/>
</dbReference>
<dbReference type="AlphaFoldDB" id="A0A3A9YML8"/>
<dbReference type="Gene3D" id="3.40.630.190">
    <property type="entry name" value="LCP protein"/>
    <property type="match status" value="1"/>
</dbReference>
<proteinExistence type="inferred from homology"/>
<dbReference type="OrthoDB" id="9782542at2"/>
<sequence>MSDWPEGWTDEDEGRGRYGRGSGEARPENARVMPHVGRPQPPRPRAPHHDAYPPGPGAGEYGGGGWGPRDPEDPYDSGYNEGQVYRGAGRQRGAEPPGPPDGGRPAGERGRPRWGRRIGYSALALVLVFSIVVGATYFWADGKLRREVDLSVVEDRPEGGEGTNYLIVGSDSREGLSDEEQQDLHTGDASGSRTDTMILMHVGSNGNTMVSLPRDSWVTIPEFTGSVSGNRIPASQHKLNAAFSIEGPWLLVRTIEYNFHIRIDHYVEIGFGGFANVVDALGGVEMCLDHAIHDENSGADFEEGCQHMDGRESLAYNRQRYQEAEGDLGRTQNQQNFLSTLASQAASTSTILNPFRFYSVAGATLDALIVDKDMSLWNLRSLFWAMRDAHRMNLPVSDPGIDTPDGSAVQWDEEQTATLMEQLNNDEEVTVGEG</sequence>
<evidence type="ECO:0000313" key="6">
    <source>
        <dbReference type="Proteomes" id="UP000272474"/>
    </source>
</evidence>
<reference evidence="5 6" key="1">
    <citation type="journal article" date="2014" name="Int. J. Syst. Evol. Microbiol.">
        <title>Streptomyces hoynatensis sp. nov., isolated from deep marine sediment.</title>
        <authorList>
            <person name="Veyisoglu A."/>
            <person name="Sahin N."/>
        </authorList>
    </citation>
    <scope>NUCLEOTIDE SEQUENCE [LARGE SCALE GENOMIC DNA]</scope>
    <source>
        <strain evidence="5 6">KCTC 29097</strain>
    </source>
</reference>
<feature type="domain" description="Cell envelope-related transcriptional attenuator" evidence="4">
    <location>
        <begin position="193"/>
        <end position="346"/>
    </location>
</feature>
<keyword evidence="3" id="KW-1133">Transmembrane helix</keyword>
<evidence type="ECO:0000313" key="5">
    <source>
        <dbReference type="EMBL" id="RKN37402.1"/>
    </source>
</evidence>
<dbReference type="Proteomes" id="UP000272474">
    <property type="component" value="Unassembled WGS sequence"/>
</dbReference>